<reference evidence="3 4" key="1">
    <citation type="submission" date="2024-01" db="EMBL/GenBank/DDBJ databases">
        <authorList>
            <person name="Allen C."/>
            <person name="Tagirdzhanova G."/>
        </authorList>
    </citation>
    <scope>NUCLEOTIDE SEQUENCE [LARGE SCALE GENOMIC DNA]</scope>
</reference>
<dbReference type="InterPro" id="IPR011009">
    <property type="entry name" value="Kinase-like_dom_sf"/>
</dbReference>
<feature type="region of interest" description="Disordered" evidence="1">
    <location>
        <begin position="1"/>
        <end position="25"/>
    </location>
</feature>
<dbReference type="PANTHER" id="PTHR21310:SF58">
    <property type="entry name" value="AMINOGLYCOSIDE PHOSPHOTRANSFERASE DOMAIN-CONTAINING PROTEIN"/>
    <property type="match status" value="1"/>
</dbReference>
<comment type="caution">
    <text evidence="3">The sequence shown here is derived from an EMBL/GenBank/DDBJ whole genome shotgun (WGS) entry which is preliminary data.</text>
</comment>
<feature type="compositionally biased region" description="Basic and acidic residues" evidence="1">
    <location>
        <begin position="1"/>
        <end position="10"/>
    </location>
</feature>
<protein>
    <recommendedName>
        <fullName evidence="2">Aminoglycoside phosphotransferase domain-containing protein</fullName>
    </recommendedName>
</protein>
<dbReference type="Gene3D" id="3.90.1200.10">
    <property type="match status" value="1"/>
</dbReference>
<dbReference type="SUPFAM" id="SSF56112">
    <property type="entry name" value="Protein kinase-like (PK-like)"/>
    <property type="match status" value="1"/>
</dbReference>
<dbReference type="InterPro" id="IPR051678">
    <property type="entry name" value="AGP_Transferase"/>
</dbReference>
<organism evidence="3 4">
    <name type="scientific">Sporothrix curviconia</name>
    <dbReference type="NCBI Taxonomy" id="1260050"/>
    <lineage>
        <taxon>Eukaryota</taxon>
        <taxon>Fungi</taxon>
        <taxon>Dikarya</taxon>
        <taxon>Ascomycota</taxon>
        <taxon>Pezizomycotina</taxon>
        <taxon>Sordariomycetes</taxon>
        <taxon>Sordariomycetidae</taxon>
        <taxon>Ophiostomatales</taxon>
        <taxon>Ophiostomataceae</taxon>
        <taxon>Sporothrix</taxon>
    </lineage>
</organism>
<dbReference type="EMBL" id="CAWUHB010000001">
    <property type="protein sequence ID" value="CAK7208439.1"/>
    <property type="molecule type" value="Genomic_DNA"/>
</dbReference>
<accession>A0ABP0AKS7</accession>
<dbReference type="PANTHER" id="PTHR21310">
    <property type="entry name" value="AMINOGLYCOSIDE PHOSPHOTRANSFERASE-RELATED-RELATED"/>
    <property type="match status" value="1"/>
</dbReference>
<dbReference type="CDD" id="cd05120">
    <property type="entry name" value="APH_ChoK_like"/>
    <property type="match status" value="1"/>
</dbReference>
<dbReference type="InterPro" id="IPR002575">
    <property type="entry name" value="Aminoglycoside_PTrfase"/>
</dbReference>
<gene>
    <name evidence="3" type="ORF">SCUCBS95973_000103</name>
</gene>
<proteinExistence type="predicted"/>
<feature type="compositionally biased region" description="Pro residues" evidence="1">
    <location>
        <begin position="14"/>
        <end position="24"/>
    </location>
</feature>
<feature type="domain" description="Aminoglycoside phosphotransferase" evidence="2">
    <location>
        <begin position="51"/>
        <end position="242"/>
    </location>
</feature>
<dbReference type="Proteomes" id="UP001642405">
    <property type="component" value="Unassembled WGS sequence"/>
</dbReference>
<dbReference type="Pfam" id="PF01636">
    <property type="entry name" value="APH"/>
    <property type="match status" value="1"/>
</dbReference>
<evidence type="ECO:0000313" key="4">
    <source>
        <dbReference type="Proteomes" id="UP001642405"/>
    </source>
</evidence>
<evidence type="ECO:0000259" key="2">
    <source>
        <dbReference type="Pfam" id="PF01636"/>
    </source>
</evidence>
<keyword evidence="4" id="KW-1185">Reference proteome</keyword>
<sequence>MRQRDARKALYGDTPPPPRQPAPYPTGQVIHKLMNRYVVRHGNAVTKYTVHPDGLGANKEPNEACALRFIKANTTIPVPNVLSSDWDRVTMDYVEGQTLRQAWPVLTPDQRTAVLAQLRDYIAQLQVLSGTKLGRLDNQGVILPSIIPRSGGPFESMAALHDWLVHPRVRRTHQSIYWHQITERLASETYPIRFAHGDISARNIIVRDGRIVVLLDWAYAGWYPAYWDYVFTLRGLDNIDWETLGSHVPSLFPKRYDTEYLLMLFIMNIS</sequence>
<evidence type="ECO:0000256" key="1">
    <source>
        <dbReference type="SAM" id="MobiDB-lite"/>
    </source>
</evidence>
<name>A0ABP0AKS7_9PEZI</name>
<evidence type="ECO:0000313" key="3">
    <source>
        <dbReference type="EMBL" id="CAK7208439.1"/>
    </source>
</evidence>